<protein>
    <submittedName>
        <fullName evidence="1">Uncharacterized protein</fullName>
    </submittedName>
</protein>
<accession>A0A917BWN7</accession>
<evidence type="ECO:0000313" key="1">
    <source>
        <dbReference type="EMBL" id="GGF59081.1"/>
    </source>
</evidence>
<dbReference type="AlphaFoldDB" id="A0A917BWN7"/>
<evidence type="ECO:0000313" key="2">
    <source>
        <dbReference type="Proteomes" id="UP000605670"/>
    </source>
</evidence>
<sequence>MRAGIDRVRQDPSYRERARAFRAEAETLDPDGEVARLVEEAAQKPSESLTA</sequence>
<dbReference type="EMBL" id="BMEM01000005">
    <property type="protein sequence ID" value="GGF59081.1"/>
    <property type="molecule type" value="Genomic_DNA"/>
</dbReference>
<reference evidence="1" key="1">
    <citation type="journal article" date="2014" name="Int. J. Syst. Evol. Microbiol.">
        <title>Complete genome sequence of Corynebacterium casei LMG S-19264T (=DSM 44701T), isolated from a smear-ripened cheese.</title>
        <authorList>
            <consortium name="US DOE Joint Genome Institute (JGI-PGF)"/>
            <person name="Walter F."/>
            <person name="Albersmeier A."/>
            <person name="Kalinowski J."/>
            <person name="Ruckert C."/>
        </authorList>
    </citation>
    <scope>NUCLEOTIDE SEQUENCE</scope>
    <source>
        <strain evidence="1">CGMCC 1.12160</strain>
    </source>
</reference>
<keyword evidence="2" id="KW-1185">Reference proteome</keyword>
<comment type="caution">
    <text evidence="1">The sequence shown here is derived from an EMBL/GenBank/DDBJ whole genome shotgun (WGS) entry which is preliminary data.</text>
</comment>
<dbReference type="Proteomes" id="UP000605670">
    <property type="component" value="Unassembled WGS sequence"/>
</dbReference>
<organism evidence="1 2">
    <name type="scientific">Ornithinimicrobium tianjinense</name>
    <dbReference type="NCBI Taxonomy" id="1195761"/>
    <lineage>
        <taxon>Bacteria</taxon>
        <taxon>Bacillati</taxon>
        <taxon>Actinomycetota</taxon>
        <taxon>Actinomycetes</taxon>
        <taxon>Micrococcales</taxon>
        <taxon>Ornithinimicrobiaceae</taxon>
        <taxon>Ornithinimicrobium</taxon>
    </lineage>
</organism>
<reference evidence="1" key="2">
    <citation type="submission" date="2020-09" db="EMBL/GenBank/DDBJ databases">
        <authorList>
            <person name="Sun Q."/>
            <person name="Zhou Y."/>
        </authorList>
    </citation>
    <scope>NUCLEOTIDE SEQUENCE</scope>
    <source>
        <strain evidence="1">CGMCC 1.12160</strain>
    </source>
</reference>
<dbReference type="RefSeq" id="WP_188431952.1">
    <property type="nucleotide sequence ID" value="NZ_BAABKH010000006.1"/>
</dbReference>
<gene>
    <name evidence="1" type="ORF">GCM10011366_28720</name>
</gene>
<proteinExistence type="predicted"/>
<name>A0A917BWN7_9MICO</name>